<dbReference type="InterPro" id="IPR051923">
    <property type="entry name" value="Glycosyl_Hydrolase_39"/>
</dbReference>
<feature type="region of interest" description="Disordered" evidence="3">
    <location>
        <begin position="539"/>
        <end position="685"/>
    </location>
</feature>
<dbReference type="Gene3D" id="3.20.20.80">
    <property type="entry name" value="Glycosidases"/>
    <property type="match status" value="1"/>
</dbReference>
<keyword evidence="7" id="KW-1185">Reference proteome</keyword>
<dbReference type="GO" id="GO:0004553">
    <property type="term" value="F:hydrolase activity, hydrolyzing O-glycosyl compounds"/>
    <property type="evidence" value="ECO:0007669"/>
    <property type="project" value="InterPro"/>
</dbReference>
<gene>
    <name evidence="6" type="ORF">MCNF_12590</name>
</gene>
<dbReference type="AlphaFoldDB" id="A0A7I7XU64"/>
<evidence type="ECO:0000259" key="5">
    <source>
        <dbReference type="Pfam" id="PF00150"/>
    </source>
</evidence>
<reference evidence="6" key="2">
    <citation type="submission" date="2020-02" db="EMBL/GenBank/DDBJ databases">
        <authorList>
            <person name="Matsumoto Y."/>
            <person name="Motooka D."/>
            <person name="Nakamura S."/>
        </authorList>
    </citation>
    <scope>NUCLEOTIDE SEQUENCE</scope>
    <source>
        <strain evidence="6">JCM 13671</strain>
    </source>
</reference>
<name>A0A7I7XU64_9MYCO</name>
<feature type="signal peptide" evidence="4">
    <location>
        <begin position="1"/>
        <end position="28"/>
    </location>
</feature>
<feature type="compositionally biased region" description="Polar residues" evidence="3">
    <location>
        <begin position="510"/>
        <end position="521"/>
    </location>
</feature>
<keyword evidence="2" id="KW-0326">Glycosidase</keyword>
<keyword evidence="4" id="KW-0732">Signal</keyword>
<dbReference type="Pfam" id="PF00150">
    <property type="entry name" value="Cellulase"/>
    <property type="match status" value="1"/>
</dbReference>
<evidence type="ECO:0000256" key="4">
    <source>
        <dbReference type="SAM" id="SignalP"/>
    </source>
</evidence>
<accession>A0A7I7XU64</accession>
<dbReference type="SUPFAM" id="SSF51445">
    <property type="entry name" value="(Trans)glycosidases"/>
    <property type="match status" value="1"/>
</dbReference>
<dbReference type="RefSeq" id="WP_163645330.1">
    <property type="nucleotide sequence ID" value="NZ_AP022612.1"/>
</dbReference>
<dbReference type="PANTHER" id="PTHR12631:SF10">
    <property type="entry name" value="BETA-XYLOSIDASE-LIKE PROTEIN-RELATED"/>
    <property type="match status" value="1"/>
</dbReference>
<dbReference type="InterPro" id="IPR017853">
    <property type="entry name" value="GH"/>
</dbReference>
<evidence type="ECO:0000256" key="3">
    <source>
        <dbReference type="SAM" id="MobiDB-lite"/>
    </source>
</evidence>
<evidence type="ECO:0000256" key="2">
    <source>
        <dbReference type="ARBA" id="ARBA00023295"/>
    </source>
</evidence>
<sequence>MNRPSLLHRVARRTVAVGAAAAMLSVAAASHGPVLVSAVTPKQVGIPFLLTGVSTTQTGAGIVQSPSTLGVADSDLYTMSDAEIDKTLTKLAELGVTDIRVAVPWVYMEKRNDQYDWTKMDYVVQTANAKGINVVGVITATPTWAGFPLNGHSDPQEYAEFAGAVADRYDGVVDTDAHGDQTHGKISAYEIWNEPNGALFYNPVSASSYTAMLKAASPMIRDADPDAVVIAGVLGSVITIPGLSQNPVSFFREMYENGAADYFDALSYHPYNPTMPFSQGAGLANSPLNQVNALRALMVQYEGEGTTKKIWITEYGVPTNGPVTEQHQADFIRDLVVAWQNVEGAGPIFIYSTRDINSGGFDDEENFGIFYSDWDEKKVVQTIRDLYADFADDGELTPFQAAIPKISDFQQLLMLGRQLISFLLIVPRAVVQFAVSAVTALVRAVVDTVGSALGLTRKSVAAATGAAIDERAASVATDPHDETSRQGRDFVRLARESARELVEPHRGSIEGSSDADQSVTDAQLGQSAVEVGQLAVDLTPVGDNEGQSGVDLKPAAEAGGDGGQAVDLKPAAEAGGDGGQAVDLKPAAEAGGDGGQAVDHKPGPEAEAKPDFRQVLKQRRADLRDQIKDRVLLAQRGPAGAGGGRGNGTDTADPGSASSLVETPTDQANSAGPATADSGQAADPD</sequence>
<evidence type="ECO:0000313" key="6">
    <source>
        <dbReference type="EMBL" id="BBZ32654.1"/>
    </source>
</evidence>
<dbReference type="EMBL" id="AP022612">
    <property type="protein sequence ID" value="BBZ32654.1"/>
    <property type="molecule type" value="Genomic_DNA"/>
</dbReference>
<dbReference type="PANTHER" id="PTHR12631">
    <property type="entry name" value="ALPHA-L-IDURONIDASE"/>
    <property type="match status" value="1"/>
</dbReference>
<feature type="compositionally biased region" description="Polar residues" evidence="3">
    <location>
        <begin position="656"/>
        <end position="672"/>
    </location>
</feature>
<organism evidence="6 7">
    <name type="scientific">Mycolicibacterium confluentis</name>
    <dbReference type="NCBI Taxonomy" id="28047"/>
    <lineage>
        <taxon>Bacteria</taxon>
        <taxon>Bacillati</taxon>
        <taxon>Actinomycetota</taxon>
        <taxon>Actinomycetes</taxon>
        <taxon>Mycobacteriales</taxon>
        <taxon>Mycobacteriaceae</taxon>
        <taxon>Mycolicibacterium</taxon>
    </lineage>
</organism>
<dbReference type="InterPro" id="IPR001547">
    <property type="entry name" value="Glyco_hydro_5"/>
</dbReference>
<feature type="compositionally biased region" description="Basic and acidic residues" evidence="3">
    <location>
        <begin position="598"/>
        <end position="631"/>
    </location>
</feature>
<feature type="chain" id="PRO_5039123952" description="Glycoside hydrolase family 5 domain-containing protein" evidence="4">
    <location>
        <begin position="29"/>
        <end position="685"/>
    </location>
</feature>
<dbReference type="Proteomes" id="UP000466931">
    <property type="component" value="Chromosome"/>
</dbReference>
<evidence type="ECO:0000256" key="1">
    <source>
        <dbReference type="ARBA" id="ARBA00022801"/>
    </source>
</evidence>
<feature type="domain" description="Glycoside hydrolase family 5" evidence="5">
    <location>
        <begin position="79"/>
        <end position="331"/>
    </location>
</feature>
<proteinExistence type="predicted"/>
<dbReference type="GO" id="GO:0000272">
    <property type="term" value="P:polysaccharide catabolic process"/>
    <property type="evidence" value="ECO:0007669"/>
    <property type="project" value="InterPro"/>
</dbReference>
<evidence type="ECO:0000313" key="7">
    <source>
        <dbReference type="Proteomes" id="UP000466931"/>
    </source>
</evidence>
<feature type="region of interest" description="Disordered" evidence="3">
    <location>
        <begin position="501"/>
        <end position="521"/>
    </location>
</feature>
<keyword evidence="1" id="KW-0378">Hydrolase</keyword>
<protein>
    <recommendedName>
        <fullName evidence="5">Glycoside hydrolase family 5 domain-containing protein</fullName>
    </recommendedName>
</protein>
<reference evidence="6" key="1">
    <citation type="journal article" date="2019" name="Emerg. Microbes Infect.">
        <title>Comprehensive subspecies identification of 175 nontuberculous mycobacteria species based on 7547 genomic profiles.</title>
        <authorList>
            <person name="Matsumoto Y."/>
            <person name="Kinjo T."/>
            <person name="Motooka D."/>
            <person name="Nabeya D."/>
            <person name="Jung N."/>
            <person name="Uechi K."/>
            <person name="Horii T."/>
            <person name="Iida T."/>
            <person name="Fujita J."/>
            <person name="Nakamura S."/>
        </authorList>
    </citation>
    <scope>NUCLEOTIDE SEQUENCE [LARGE SCALE GENOMIC DNA]</scope>
    <source>
        <strain evidence="6">JCM 13671</strain>
    </source>
</reference>